<evidence type="ECO:0000313" key="1">
    <source>
        <dbReference type="EMBL" id="NVN49107.1"/>
    </source>
</evidence>
<reference evidence="1 2" key="1">
    <citation type="submission" date="2020-05" db="EMBL/GenBank/DDBJ databases">
        <title>Draft genome sequence of Mycobacterium hippocampi DL, isolated from European seabass, Dicentrarchus labrax, reared in fish farms.</title>
        <authorList>
            <person name="Stathopoulou P."/>
            <person name="Asimakis E."/>
            <person name="Tzokas K."/>
            <person name="Batargias C."/>
            <person name="Tsiamis G."/>
        </authorList>
    </citation>
    <scope>NUCLEOTIDE SEQUENCE [LARGE SCALE GENOMIC DNA]</scope>
    <source>
        <strain evidence="1 2">DL</strain>
    </source>
</reference>
<name>A0A850PK37_9MYCO</name>
<proteinExistence type="predicted"/>
<protein>
    <submittedName>
        <fullName evidence="1">Uncharacterized protein</fullName>
    </submittedName>
</protein>
<organism evidence="1 2">
    <name type="scientific">Mycolicibacterium hippocampi</name>
    <dbReference type="NCBI Taxonomy" id="659824"/>
    <lineage>
        <taxon>Bacteria</taxon>
        <taxon>Bacillati</taxon>
        <taxon>Actinomycetota</taxon>
        <taxon>Actinomycetes</taxon>
        <taxon>Mycobacteriales</taxon>
        <taxon>Mycobacteriaceae</taxon>
        <taxon>Mycolicibacterium</taxon>
    </lineage>
</organism>
<evidence type="ECO:0000313" key="2">
    <source>
        <dbReference type="Proteomes" id="UP000570517"/>
    </source>
</evidence>
<gene>
    <name evidence="1" type="ORF">HLY00_4129</name>
</gene>
<accession>A0A850PK37</accession>
<feature type="non-terminal residue" evidence="1">
    <location>
        <position position="72"/>
    </location>
</feature>
<comment type="caution">
    <text evidence="1">The sequence shown here is derived from an EMBL/GenBank/DDBJ whole genome shotgun (WGS) entry which is preliminary data.</text>
</comment>
<keyword evidence="2" id="KW-1185">Reference proteome</keyword>
<dbReference type="AlphaFoldDB" id="A0A850PK37"/>
<dbReference type="Proteomes" id="UP000570517">
    <property type="component" value="Unassembled WGS sequence"/>
</dbReference>
<sequence length="72" mass="8004">MESAKIEHMFDTRLAEASELAGLSDAELIDTARGWARAENAACARKLAVMAEIFTRRTGLPAGDRELWWLDP</sequence>
<dbReference type="EMBL" id="JABFYL010000010">
    <property type="protein sequence ID" value="NVN49107.1"/>
    <property type="molecule type" value="Genomic_DNA"/>
</dbReference>